<gene>
    <name evidence="8" type="ORF">HSX42_11740</name>
</gene>
<dbReference type="Gene3D" id="3.40.50.150">
    <property type="entry name" value="Vaccinia Virus protein VP39"/>
    <property type="match status" value="2"/>
</dbReference>
<dbReference type="InterPro" id="IPR002052">
    <property type="entry name" value="DNA_methylase_N6_adenine_CS"/>
</dbReference>
<dbReference type="PRINTS" id="PR00506">
    <property type="entry name" value="D21N6MTFRASE"/>
</dbReference>
<dbReference type="InterPro" id="IPR022221">
    <property type="entry name" value="TypeIII_RM_meth"/>
</dbReference>
<reference evidence="8 9" key="1">
    <citation type="submission" date="2023-08" db="EMBL/GenBank/DDBJ databases">
        <title>Complete genome sequence of Geobacillus thermodenitrificans K1041, a genetically tractable strain representative of the genus Geobacillus.</title>
        <authorList>
            <person name="Kani S."/>
            <person name="Suzuki H."/>
        </authorList>
    </citation>
    <scope>NUCLEOTIDE SEQUENCE [LARGE SCALE GENOMIC DNA]</scope>
    <source>
        <strain evidence="8 9">K1041</strain>
    </source>
</reference>
<evidence type="ECO:0000313" key="9">
    <source>
        <dbReference type="Proteomes" id="UP001297580"/>
    </source>
</evidence>
<dbReference type="PROSITE" id="PS00092">
    <property type="entry name" value="N6_MTASE"/>
    <property type="match status" value="1"/>
</dbReference>
<dbReference type="RefSeq" id="WP_236934288.1">
    <property type="nucleotide sequence ID" value="NZ_CP133461.1"/>
</dbReference>
<dbReference type="InterPro" id="IPR002941">
    <property type="entry name" value="DNA_methylase_N4/N6"/>
</dbReference>
<evidence type="ECO:0000259" key="7">
    <source>
        <dbReference type="Pfam" id="PF12564"/>
    </source>
</evidence>
<dbReference type="Pfam" id="PF12564">
    <property type="entry name" value="TypeIII_RM_meth"/>
    <property type="match status" value="1"/>
</dbReference>
<evidence type="ECO:0000256" key="5">
    <source>
        <dbReference type="ARBA" id="ARBA00022747"/>
    </source>
</evidence>
<keyword evidence="2 8" id="KW-0489">Methyltransferase</keyword>
<dbReference type="InterPro" id="IPR002295">
    <property type="entry name" value="N4/N6-MTase_EcoPI_Mod-like"/>
</dbReference>
<dbReference type="InterPro" id="IPR029063">
    <property type="entry name" value="SAM-dependent_MTases_sf"/>
</dbReference>
<organism evidence="8 9">
    <name type="scientific">Geobacillus thermodenitrificans</name>
    <dbReference type="NCBI Taxonomy" id="33940"/>
    <lineage>
        <taxon>Bacteria</taxon>
        <taxon>Bacillati</taxon>
        <taxon>Bacillota</taxon>
        <taxon>Bacilli</taxon>
        <taxon>Bacillales</taxon>
        <taxon>Anoxybacillaceae</taxon>
        <taxon>Geobacillus</taxon>
    </lineage>
</organism>
<dbReference type="PIRSF" id="PIRSF015855">
    <property type="entry name" value="TypeIII_Mtase_mKpnI"/>
    <property type="match status" value="1"/>
</dbReference>
<evidence type="ECO:0000313" key="8">
    <source>
        <dbReference type="EMBL" id="WMV74959.1"/>
    </source>
</evidence>
<protein>
    <submittedName>
        <fullName evidence="8">DNA methyltransferase</fullName>
    </submittedName>
</protein>
<keyword evidence="4" id="KW-0949">S-adenosyl-L-methionine</keyword>
<keyword evidence="3" id="KW-0808">Transferase</keyword>
<dbReference type="EMBL" id="CP133461">
    <property type="protein sequence ID" value="WMV74959.1"/>
    <property type="molecule type" value="Genomic_DNA"/>
</dbReference>
<keyword evidence="5" id="KW-0680">Restriction system</keyword>
<keyword evidence="9" id="KW-1185">Reference proteome</keyword>
<evidence type="ECO:0000259" key="6">
    <source>
        <dbReference type="Pfam" id="PF01555"/>
    </source>
</evidence>
<evidence type="ECO:0000256" key="4">
    <source>
        <dbReference type="ARBA" id="ARBA00022691"/>
    </source>
</evidence>
<feature type="domain" description="Type III restriction/modification enzyme methylation subunit" evidence="7">
    <location>
        <begin position="39"/>
        <end position="93"/>
    </location>
</feature>
<dbReference type="Pfam" id="PF01555">
    <property type="entry name" value="N6_N4_Mtase"/>
    <property type="match status" value="2"/>
</dbReference>
<dbReference type="Proteomes" id="UP001297580">
    <property type="component" value="Chromosome"/>
</dbReference>
<accession>A0ABY9Q7W3</accession>
<feature type="domain" description="DNA methylase N-4/N-6" evidence="6">
    <location>
        <begin position="195"/>
        <end position="417"/>
    </location>
</feature>
<comment type="similarity">
    <text evidence="1">Belongs to the N(4)/N(6)-methyltransferase family.</text>
</comment>
<sequence length="678" mass="78943">MDTVLLKEIKHVLLSFPEYWEQDSLLKSKVIDDLRDYRKDLIEKLLDNEKIRNAYTIKISNNYIFRIDDLIDMLRYKSYWDNSYTKYSNEIGLTSEGRYLKYNTDVVVDFPHKDCVLQGGMTNEEVGKKEVFYHKILAKEEIDILLEPKVFINVKKYDVNGEHEVKEFHDSDNLIIKGNNLIALYCLKERFAGKVKLIYIDPPYNTGTDSFKYNDRFTHSTWLTFMKNRLEVSKEFLKDDGVIFIQINDVEMAYLKVLCDEIFGRENYLNTISVRTKSNAGATGGGEDKRLKKNVEYLLCYCKDYNSFKEFNKVYKKVELMSYIKQMENEGKSWKYTSVFKDFGEKVYYKTIKDGSGQDINIYKRINFKTQSISSIAEEENISLEEAYRKYFDRIFTTENSLSSIRTRVREATDNEDNLYSIEYIPVSGKNKGKVTELFYKGKNKRLVNFLKETAEIDENGKMYKKDIYGTLWDGINWNNISREGNVVLPNGKKPEELLKIIIEMATNSGDIVMDYFLGSGTTAAVAHKLGRQYIGIEQLNYGDEDSVARLKNVINGDGSGISSIVNWTGGGSFVYAELYELNQKYVKQIQNLTSEEEIENVIEDIKEKAFLDFKVDIEKITNENSDFASLSLEEKKNILIQVLDANQMYLSYSEIDDFQYEIPESVKQFNHSFYNKS</sequence>
<proteinExistence type="inferred from homology"/>
<feature type="domain" description="DNA methylase N-4/N-6" evidence="6">
    <location>
        <begin position="433"/>
        <end position="539"/>
    </location>
</feature>
<evidence type="ECO:0000256" key="1">
    <source>
        <dbReference type="ARBA" id="ARBA00006594"/>
    </source>
</evidence>
<dbReference type="GO" id="GO:0008168">
    <property type="term" value="F:methyltransferase activity"/>
    <property type="evidence" value="ECO:0007669"/>
    <property type="project" value="UniProtKB-KW"/>
</dbReference>
<evidence type="ECO:0000256" key="3">
    <source>
        <dbReference type="ARBA" id="ARBA00022679"/>
    </source>
</evidence>
<dbReference type="SUPFAM" id="SSF53335">
    <property type="entry name" value="S-adenosyl-L-methionine-dependent methyltransferases"/>
    <property type="match status" value="1"/>
</dbReference>
<dbReference type="GO" id="GO:0032259">
    <property type="term" value="P:methylation"/>
    <property type="evidence" value="ECO:0007669"/>
    <property type="project" value="UniProtKB-KW"/>
</dbReference>
<name>A0ABY9Q7W3_GEOTD</name>
<evidence type="ECO:0000256" key="2">
    <source>
        <dbReference type="ARBA" id="ARBA00022603"/>
    </source>
</evidence>